<dbReference type="AlphaFoldDB" id="A0A366HJ48"/>
<dbReference type="PANTHER" id="PTHR43283">
    <property type="entry name" value="BETA-LACTAMASE-RELATED"/>
    <property type="match status" value="1"/>
</dbReference>
<feature type="domain" description="Beta-lactamase-related" evidence="3">
    <location>
        <begin position="78"/>
        <end position="361"/>
    </location>
</feature>
<evidence type="ECO:0000313" key="5">
    <source>
        <dbReference type="Proteomes" id="UP000253426"/>
    </source>
</evidence>
<dbReference type="Gene3D" id="3.40.710.10">
    <property type="entry name" value="DD-peptidase/beta-lactamase superfamily"/>
    <property type="match status" value="1"/>
</dbReference>
<keyword evidence="2" id="KW-0732">Signal</keyword>
<dbReference type="Proteomes" id="UP000253426">
    <property type="component" value="Unassembled WGS sequence"/>
</dbReference>
<name>A0A366HJ48_9BACT</name>
<organism evidence="4 5">
    <name type="scientific">Roseimicrobium gellanilyticum</name>
    <dbReference type="NCBI Taxonomy" id="748857"/>
    <lineage>
        <taxon>Bacteria</taxon>
        <taxon>Pseudomonadati</taxon>
        <taxon>Verrucomicrobiota</taxon>
        <taxon>Verrucomicrobiia</taxon>
        <taxon>Verrucomicrobiales</taxon>
        <taxon>Verrucomicrobiaceae</taxon>
        <taxon>Roseimicrobium</taxon>
    </lineage>
</organism>
<gene>
    <name evidence="4" type="ORF">DES53_106101</name>
</gene>
<reference evidence="4 5" key="1">
    <citation type="submission" date="2018-06" db="EMBL/GenBank/DDBJ databases">
        <title>Genomic Encyclopedia of Type Strains, Phase IV (KMG-IV): sequencing the most valuable type-strain genomes for metagenomic binning, comparative biology and taxonomic classification.</title>
        <authorList>
            <person name="Goeker M."/>
        </authorList>
    </citation>
    <scope>NUCLEOTIDE SEQUENCE [LARGE SCALE GENOMIC DNA]</scope>
    <source>
        <strain evidence="4 5">DSM 25532</strain>
    </source>
</reference>
<dbReference type="RefSeq" id="WP_113959531.1">
    <property type="nucleotide sequence ID" value="NZ_QNRR01000006.1"/>
</dbReference>
<sequence length="421" mass="45993">MSSSLCISLRPFLAVLSSVSLWIAPTKAVADNYFPPPDNEGGWRTPEDEKEARDQAGIDLSKLEPAYEVTQRSTAHGGLLVVRRGYLCFERYFGRASRNANPDMASTGKAFTSIACGIMLDEFKDKLPDGLDTKVFTEKHLPEAFPLNDPRKADITLGQLLCMTGGYWGEGQAPSGYKKGVAKPEPLKPVKGQDIRDLDKSSLNVPLWCDPGAGYSYSSPSPHIASIVLRHVTGMELQDYLQAKLGKPQGWGAWGYCLHRGDFLMPHANGAGSTALHATDAVRFGYCLAQGGKWKDQQLVPADYIKKCQTWSPYNPHTPFSLQWEHNADGHVAGAPKDAFWKSGAGGFCLYVVPSLDLVIYKLGGKDGQYDPALTGLPQPPLNLDRDNWQPIPATGFHEGTLGGQALWRVLEMVCAAVRVD</sequence>
<dbReference type="SUPFAM" id="SSF56601">
    <property type="entry name" value="beta-lactamase/transpeptidase-like"/>
    <property type="match status" value="1"/>
</dbReference>
<keyword evidence="5" id="KW-1185">Reference proteome</keyword>
<dbReference type="InterPro" id="IPR001466">
    <property type="entry name" value="Beta-lactam-related"/>
</dbReference>
<dbReference type="PANTHER" id="PTHR43283:SF7">
    <property type="entry name" value="BETA-LACTAMASE-RELATED DOMAIN-CONTAINING PROTEIN"/>
    <property type="match status" value="1"/>
</dbReference>
<feature type="signal peptide" evidence="2">
    <location>
        <begin position="1"/>
        <end position="30"/>
    </location>
</feature>
<evidence type="ECO:0000256" key="1">
    <source>
        <dbReference type="SAM" id="MobiDB-lite"/>
    </source>
</evidence>
<dbReference type="InterPro" id="IPR050789">
    <property type="entry name" value="Diverse_Enzym_Activities"/>
</dbReference>
<feature type="chain" id="PRO_5017057400" evidence="2">
    <location>
        <begin position="31"/>
        <end position="421"/>
    </location>
</feature>
<evidence type="ECO:0000256" key="2">
    <source>
        <dbReference type="SAM" id="SignalP"/>
    </source>
</evidence>
<evidence type="ECO:0000259" key="3">
    <source>
        <dbReference type="Pfam" id="PF00144"/>
    </source>
</evidence>
<feature type="region of interest" description="Disordered" evidence="1">
    <location>
        <begin position="34"/>
        <end position="53"/>
    </location>
</feature>
<comment type="caution">
    <text evidence="4">The sequence shown here is derived from an EMBL/GenBank/DDBJ whole genome shotgun (WGS) entry which is preliminary data.</text>
</comment>
<dbReference type="InterPro" id="IPR012338">
    <property type="entry name" value="Beta-lactam/transpept-like"/>
</dbReference>
<dbReference type="EMBL" id="QNRR01000006">
    <property type="protein sequence ID" value="RBP42395.1"/>
    <property type="molecule type" value="Genomic_DNA"/>
</dbReference>
<accession>A0A366HJ48</accession>
<protein>
    <submittedName>
        <fullName evidence="4">CubicO group peptidase (Beta-lactamase class C family)</fullName>
    </submittedName>
</protein>
<dbReference type="OrthoDB" id="9773047at2"/>
<proteinExistence type="predicted"/>
<evidence type="ECO:0000313" key="4">
    <source>
        <dbReference type="EMBL" id="RBP42395.1"/>
    </source>
</evidence>
<dbReference type="Pfam" id="PF00144">
    <property type="entry name" value="Beta-lactamase"/>
    <property type="match status" value="1"/>
</dbReference>